<dbReference type="InterPro" id="IPR026928">
    <property type="entry name" value="FAX/IsoI-like"/>
</dbReference>
<protein>
    <submittedName>
        <fullName evidence="3">Glutathione S-transferase family protein</fullName>
    </submittedName>
</protein>
<comment type="caution">
    <text evidence="3">The sequence shown here is derived from an EMBL/GenBank/DDBJ whole genome shotgun (WGS) entry which is preliminary data.</text>
</comment>
<dbReference type="PANTHER" id="PTHR12289">
    <property type="entry name" value="METAXIN RELATED"/>
    <property type="match status" value="1"/>
</dbReference>
<feature type="domain" description="Thioredoxin-like fold" evidence="2">
    <location>
        <begin position="18"/>
        <end position="114"/>
    </location>
</feature>
<proteinExistence type="predicted"/>
<dbReference type="SUPFAM" id="SSF52833">
    <property type="entry name" value="Thioredoxin-like"/>
    <property type="match status" value="1"/>
</dbReference>
<dbReference type="CDD" id="cd03193">
    <property type="entry name" value="GST_C_Metaxin"/>
    <property type="match status" value="1"/>
</dbReference>
<name>A0A951PMF5_9CYAN</name>
<dbReference type="Pfam" id="PF17172">
    <property type="entry name" value="GST_N_4"/>
    <property type="match status" value="1"/>
</dbReference>
<dbReference type="PANTHER" id="PTHR12289:SF41">
    <property type="entry name" value="FAILED AXON CONNECTIONS-RELATED"/>
    <property type="match status" value="1"/>
</dbReference>
<accession>A0A951PMF5</accession>
<sequence>MIELHQSSPCWGLPDLSPFCIKLHTYFRIAKLPYEVSRELTFQDAPKGKTPFIRYNNKLIGDSNLIIDYLNKTLEIDPNENLSHEEKGVSLAFIRLIEENLYWGLIYYIYKVEDNWLSYRTILEELILKQFPESIRNQILEELYDQIVKQLWGHGMGRHSEPEIYEIGKRDLCALSDFLGNKPFFMGEKATTLDAAAYGFLSRLMYDSLPSSLKEEALKLDNLQLFCERVRAEFYTQQETKAWNVQIGS</sequence>
<dbReference type="InterPro" id="IPR012336">
    <property type="entry name" value="Thioredoxin-like_fold"/>
</dbReference>
<dbReference type="InterPro" id="IPR040079">
    <property type="entry name" value="Glutathione_S-Trfase"/>
</dbReference>
<evidence type="ECO:0000259" key="2">
    <source>
        <dbReference type="Pfam" id="PF17172"/>
    </source>
</evidence>
<reference evidence="3" key="2">
    <citation type="journal article" date="2022" name="Microbiol. Resour. Announc.">
        <title>Metagenome Sequencing to Explore Phylogenomics of Terrestrial Cyanobacteria.</title>
        <authorList>
            <person name="Ward R.D."/>
            <person name="Stajich J.E."/>
            <person name="Johansen J.R."/>
            <person name="Huntemann M."/>
            <person name="Clum A."/>
            <person name="Foster B."/>
            <person name="Foster B."/>
            <person name="Roux S."/>
            <person name="Palaniappan K."/>
            <person name="Varghese N."/>
            <person name="Mukherjee S."/>
            <person name="Reddy T.B.K."/>
            <person name="Daum C."/>
            <person name="Copeland A."/>
            <person name="Chen I.A."/>
            <person name="Ivanova N.N."/>
            <person name="Kyrpides N.C."/>
            <person name="Shapiro N."/>
            <person name="Eloe-Fadrosh E.A."/>
            <person name="Pietrasiak N."/>
        </authorList>
    </citation>
    <scope>NUCLEOTIDE SEQUENCE</scope>
    <source>
        <strain evidence="3">CPER-KK1</strain>
    </source>
</reference>
<gene>
    <name evidence="3" type="ORF">KME25_17800</name>
</gene>
<dbReference type="InterPro" id="IPR033468">
    <property type="entry name" value="Metaxin_GST"/>
</dbReference>
<dbReference type="GO" id="GO:0005737">
    <property type="term" value="C:cytoplasm"/>
    <property type="evidence" value="ECO:0007669"/>
    <property type="project" value="TreeGrafter"/>
</dbReference>
<dbReference type="SFLD" id="SFLDG01180">
    <property type="entry name" value="SUF1"/>
    <property type="match status" value="1"/>
</dbReference>
<dbReference type="SFLD" id="SFLDG01200">
    <property type="entry name" value="SUF1.1"/>
    <property type="match status" value="1"/>
</dbReference>
<evidence type="ECO:0000313" key="3">
    <source>
        <dbReference type="EMBL" id="MBW4546277.1"/>
    </source>
</evidence>
<reference evidence="3" key="1">
    <citation type="submission" date="2021-05" db="EMBL/GenBank/DDBJ databases">
        <authorList>
            <person name="Pietrasiak N."/>
            <person name="Ward R."/>
            <person name="Stajich J.E."/>
            <person name="Kurbessoian T."/>
        </authorList>
    </citation>
    <scope>NUCLEOTIDE SEQUENCE</scope>
    <source>
        <strain evidence="3">CPER-KK1</strain>
    </source>
</reference>
<dbReference type="Pfam" id="PF17171">
    <property type="entry name" value="GST_C_6"/>
    <property type="match status" value="1"/>
</dbReference>
<evidence type="ECO:0000313" key="4">
    <source>
        <dbReference type="Proteomes" id="UP000753908"/>
    </source>
</evidence>
<dbReference type="SFLD" id="SFLDS00019">
    <property type="entry name" value="Glutathione_Transferase_(cytos"/>
    <property type="match status" value="1"/>
</dbReference>
<dbReference type="InterPro" id="IPR036282">
    <property type="entry name" value="Glutathione-S-Trfase_C_sf"/>
</dbReference>
<dbReference type="EMBL" id="JAHHIF010000023">
    <property type="protein sequence ID" value="MBW4546277.1"/>
    <property type="molecule type" value="Genomic_DNA"/>
</dbReference>
<dbReference type="InterPro" id="IPR050931">
    <property type="entry name" value="Mito_Protein_Transport_Metaxin"/>
</dbReference>
<dbReference type="Gene3D" id="1.20.1050.10">
    <property type="match status" value="1"/>
</dbReference>
<dbReference type="AlphaFoldDB" id="A0A951PMF5"/>
<dbReference type="SUPFAM" id="SSF47616">
    <property type="entry name" value="GST C-terminal domain-like"/>
    <property type="match status" value="1"/>
</dbReference>
<dbReference type="InterPro" id="IPR036249">
    <property type="entry name" value="Thioredoxin-like_sf"/>
</dbReference>
<dbReference type="Proteomes" id="UP000753908">
    <property type="component" value="Unassembled WGS sequence"/>
</dbReference>
<feature type="domain" description="Metaxin glutathione S-transferase" evidence="1">
    <location>
        <begin position="168"/>
        <end position="230"/>
    </location>
</feature>
<organism evidence="3 4">
    <name type="scientific">Symplocastrum torsivum CPER-KK1</name>
    <dbReference type="NCBI Taxonomy" id="450513"/>
    <lineage>
        <taxon>Bacteria</taxon>
        <taxon>Bacillati</taxon>
        <taxon>Cyanobacteriota</taxon>
        <taxon>Cyanophyceae</taxon>
        <taxon>Oscillatoriophycideae</taxon>
        <taxon>Oscillatoriales</taxon>
        <taxon>Microcoleaceae</taxon>
        <taxon>Symplocastrum</taxon>
    </lineage>
</organism>
<evidence type="ECO:0000259" key="1">
    <source>
        <dbReference type="Pfam" id="PF17171"/>
    </source>
</evidence>